<sequence length="64" mass="7238">MIAPPNTLAVSQFVVLFSRFHALKVQQNKEDSSTKDYGSKFVVLFHRFLSPEAQHNKVNSSTKS</sequence>
<proteinExistence type="predicted"/>
<protein>
    <submittedName>
        <fullName evidence="1">Uncharacterized protein</fullName>
    </submittedName>
</protein>
<reference evidence="1" key="1">
    <citation type="journal article" date="2019" name="bioRxiv">
        <title>The Genome of the Zebra Mussel, Dreissena polymorpha: A Resource for Invasive Species Research.</title>
        <authorList>
            <person name="McCartney M.A."/>
            <person name="Auch B."/>
            <person name="Kono T."/>
            <person name="Mallez S."/>
            <person name="Zhang Y."/>
            <person name="Obille A."/>
            <person name="Becker A."/>
            <person name="Abrahante J.E."/>
            <person name="Garbe J."/>
            <person name="Badalamenti J.P."/>
            <person name="Herman A."/>
            <person name="Mangelson H."/>
            <person name="Liachko I."/>
            <person name="Sullivan S."/>
            <person name="Sone E.D."/>
            <person name="Koren S."/>
            <person name="Silverstein K.A.T."/>
            <person name="Beckman K.B."/>
            <person name="Gohl D.M."/>
        </authorList>
    </citation>
    <scope>NUCLEOTIDE SEQUENCE</scope>
    <source>
        <strain evidence="1">Duluth1</strain>
        <tissue evidence="1">Whole animal</tissue>
    </source>
</reference>
<dbReference type="EMBL" id="JAIWYP010000002">
    <property type="protein sequence ID" value="KAH3876123.1"/>
    <property type="molecule type" value="Genomic_DNA"/>
</dbReference>
<evidence type="ECO:0000313" key="2">
    <source>
        <dbReference type="Proteomes" id="UP000828390"/>
    </source>
</evidence>
<dbReference type="AlphaFoldDB" id="A0A9D4MFW9"/>
<organism evidence="1 2">
    <name type="scientific">Dreissena polymorpha</name>
    <name type="common">Zebra mussel</name>
    <name type="synonym">Mytilus polymorpha</name>
    <dbReference type="NCBI Taxonomy" id="45954"/>
    <lineage>
        <taxon>Eukaryota</taxon>
        <taxon>Metazoa</taxon>
        <taxon>Spiralia</taxon>
        <taxon>Lophotrochozoa</taxon>
        <taxon>Mollusca</taxon>
        <taxon>Bivalvia</taxon>
        <taxon>Autobranchia</taxon>
        <taxon>Heteroconchia</taxon>
        <taxon>Euheterodonta</taxon>
        <taxon>Imparidentia</taxon>
        <taxon>Neoheterodontei</taxon>
        <taxon>Myida</taxon>
        <taxon>Dreissenoidea</taxon>
        <taxon>Dreissenidae</taxon>
        <taxon>Dreissena</taxon>
    </lineage>
</organism>
<name>A0A9D4MFW9_DREPO</name>
<keyword evidence="2" id="KW-1185">Reference proteome</keyword>
<comment type="caution">
    <text evidence="1">The sequence shown here is derived from an EMBL/GenBank/DDBJ whole genome shotgun (WGS) entry which is preliminary data.</text>
</comment>
<dbReference type="Proteomes" id="UP000828390">
    <property type="component" value="Unassembled WGS sequence"/>
</dbReference>
<gene>
    <name evidence="1" type="ORF">DPMN_039404</name>
</gene>
<evidence type="ECO:0000313" key="1">
    <source>
        <dbReference type="EMBL" id="KAH3876123.1"/>
    </source>
</evidence>
<reference evidence="1" key="2">
    <citation type="submission" date="2020-11" db="EMBL/GenBank/DDBJ databases">
        <authorList>
            <person name="McCartney M.A."/>
            <person name="Auch B."/>
            <person name="Kono T."/>
            <person name="Mallez S."/>
            <person name="Becker A."/>
            <person name="Gohl D.M."/>
            <person name="Silverstein K.A.T."/>
            <person name="Koren S."/>
            <person name="Bechman K.B."/>
            <person name="Herman A."/>
            <person name="Abrahante J.E."/>
            <person name="Garbe J."/>
        </authorList>
    </citation>
    <scope>NUCLEOTIDE SEQUENCE</scope>
    <source>
        <strain evidence="1">Duluth1</strain>
        <tissue evidence="1">Whole animal</tissue>
    </source>
</reference>
<accession>A0A9D4MFW9</accession>